<dbReference type="PANTHER" id="PTHR43788:SF9">
    <property type="entry name" value="HELICASE WITH ZINC FINGER DOMAIN 2"/>
    <property type="match status" value="1"/>
</dbReference>
<dbReference type="SUPFAM" id="SSF52540">
    <property type="entry name" value="P-loop containing nucleoside triphosphate hydrolases"/>
    <property type="match status" value="2"/>
</dbReference>
<dbReference type="InterPro" id="IPR056787">
    <property type="entry name" value="OB_HELZ2"/>
</dbReference>
<evidence type="ECO:0000313" key="8">
    <source>
        <dbReference type="Proteomes" id="UP000677803"/>
    </source>
</evidence>
<feature type="region of interest" description="Disordered" evidence="5">
    <location>
        <begin position="1299"/>
        <end position="1321"/>
    </location>
</feature>
<evidence type="ECO:0000256" key="1">
    <source>
        <dbReference type="ARBA" id="ARBA00022741"/>
    </source>
</evidence>
<dbReference type="EMBL" id="CAJRST010040666">
    <property type="protein sequence ID" value="CAG6020502.1"/>
    <property type="molecule type" value="Genomic_DNA"/>
</dbReference>
<organism evidence="7 8">
    <name type="scientific">Menidia menidia</name>
    <name type="common">Atlantic silverside</name>
    <dbReference type="NCBI Taxonomy" id="238744"/>
    <lineage>
        <taxon>Eukaryota</taxon>
        <taxon>Metazoa</taxon>
        <taxon>Chordata</taxon>
        <taxon>Craniata</taxon>
        <taxon>Vertebrata</taxon>
        <taxon>Euteleostomi</taxon>
        <taxon>Actinopterygii</taxon>
        <taxon>Neopterygii</taxon>
        <taxon>Teleostei</taxon>
        <taxon>Neoteleostei</taxon>
        <taxon>Acanthomorphata</taxon>
        <taxon>Ovalentaria</taxon>
        <taxon>Atherinomorphae</taxon>
        <taxon>Atheriniformes</taxon>
        <taxon>Atherinopsidae</taxon>
        <taxon>Menidiinae</taxon>
        <taxon>Menidia</taxon>
    </lineage>
</organism>
<evidence type="ECO:0000313" key="7">
    <source>
        <dbReference type="EMBL" id="CAG6020502.1"/>
    </source>
</evidence>
<feature type="compositionally biased region" description="Low complexity" evidence="5">
    <location>
        <begin position="1300"/>
        <end position="1313"/>
    </location>
</feature>
<keyword evidence="4" id="KW-0067">ATP-binding</keyword>
<dbReference type="PANTHER" id="PTHR43788">
    <property type="entry name" value="DNA2/NAM7 HELICASE FAMILY MEMBER"/>
    <property type="match status" value="1"/>
</dbReference>
<evidence type="ECO:0000256" key="2">
    <source>
        <dbReference type="ARBA" id="ARBA00022801"/>
    </source>
</evidence>
<dbReference type="Pfam" id="PF00773">
    <property type="entry name" value="RNB"/>
    <property type="match status" value="1"/>
</dbReference>
<evidence type="ECO:0000256" key="5">
    <source>
        <dbReference type="SAM" id="MobiDB-lite"/>
    </source>
</evidence>
<feature type="region of interest" description="Disordered" evidence="5">
    <location>
        <begin position="142"/>
        <end position="170"/>
    </location>
</feature>
<keyword evidence="8" id="KW-1185">Reference proteome</keyword>
<feature type="non-terminal residue" evidence="7">
    <location>
        <position position="1390"/>
    </location>
</feature>
<keyword evidence="3" id="KW-0347">Helicase</keyword>
<dbReference type="InterPro" id="IPR001900">
    <property type="entry name" value="RNase_II/R"/>
</dbReference>
<evidence type="ECO:0000256" key="4">
    <source>
        <dbReference type="ARBA" id="ARBA00022840"/>
    </source>
</evidence>
<sequence>MESNFSIPEPDNVPVTFDRYEWHFQEASLKSMLKPFRMCKVSHLPGLPLFNDPRVLNTAMTRAQSQVIVVGDAAALCCFGKCSGIWKSFMDHCITNKNVVPQHYTKDFFEKDVMEIARFQKTEVVDETETVNDAILQELRDEYEKSNTESSSDEDNVEELNPQRHRGNEDQTDLLDLCSKQPKMFERGKFVRQSYSTGYVVPFHGSNRRISIQGRTNTGKAFTGDEVVIQIQEPRVVGIVKSAKKVRQIRMALPRSLSEVNVETISNVQGKQFRAVIITAVQTRDSLQESHLPGLPLFNDPRVLNTAMTRAQSQVIVVGDAAALCCFGKCSGIWKSFMDHCIANKNVVPQHYTKDFFEKDVMEIAKFQKTEVVDETETVNDAILQELRDEYEKSGTESSSDEDNVEELNPQRHRGNVDQTDLLDLCSKHPKMFERGKFVRQSYSTGYVVPFHGSNRRISIQGRTNTGKAFTGDEVVIQIQEPRVVGIVKSAKKVIGWKKHCFYPLGNVIDILPKTGYSGDRLWLLKEEFGVSPTPPETDGLSSEEEDTTDRRDERKTITFTVDPAVAKDLDDAISIREDGEYYELGIHISDVASFVEPGGTLDEIAGERGCSFYGKGEEPIHMFPKEQSTELFSLLPGRDRRVVSLMFKVRKDTDEVEGKPRFQLSLINSNRKLSYEQAEDIISKRYRGPPSFGEVEDCVTVAYRFAKAQRKRRLPEWAYSQCDDKRLPGRRKARVMIEEMSVLFNRHTSKTLLHSPLTENLTPLQCHAKPDDEKVEYLKEKLGELIPLSFHVRHKVDVDQHTPSIQHFRIFTKVWEDILSAARADDMDKMIFNFFIIRFGVTLEGNEMLADRISSHMLIFNFLIIRFGLTAEGSEVLGSEEDRVEIAKMLVEDAGVDEGSIVVLSPYNAQRGTEEDEIGENYSYNDHKKPRRVNSQSISSPMNILNSAMFPEQVEIAKMLVKDAGVDEGSIVVLSPYNAQVSAIREELKRMKLGKITVTTITKSQEIVSEPSGVWLSKHVGFVADPNQINVAITRAKEGLCIIEIVSEPSGVWLSKHVGFVADPNQINVAITRAKEGLCIIEYGPHVKVQHQPLFVQACVDGCEGDSDGVGTCSPDAYTQGAGLVSPRLNEAPGSSFSSATPESCEYGNNCPKAHSEEELKEWMMRAEEEVEIRSSMEAQGLMCYNQRLLDDISCDEALNAQCDDTNTTLTWNFRVETERELVHVALLKEEPGASFSLGDSSPAPCVYASGEQVPREEITYSITVTFTSVHAGLYEQWLVLDFDMRPVLLKKLKVRVGQPPSDDSEQSSSDQRASVQSAERWHRGNRIIIPCSSRTEEQEMLKLYKPPLVGLVHRSAHNKETPLTRDNYREKMHRFLYDEERAEDQVVS</sequence>
<dbReference type="InterPro" id="IPR050534">
    <property type="entry name" value="Coronavir_polyprotein_1ab"/>
</dbReference>
<dbReference type="SUPFAM" id="SSF50249">
    <property type="entry name" value="Nucleic acid-binding proteins"/>
    <property type="match status" value="1"/>
</dbReference>
<protein>
    <submittedName>
        <fullName evidence="7">(Atlantic silverside) hypothetical protein</fullName>
    </submittedName>
</protein>
<reference evidence="7" key="1">
    <citation type="submission" date="2021-05" db="EMBL/GenBank/DDBJ databases">
        <authorList>
            <person name="Tigano A."/>
        </authorList>
    </citation>
    <scope>NUCLEOTIDE SEQUENCE</scope>
</reference>
<keyword evidence="1" id="KW-0547">Nucleotide-binding</keyword>
<proteinExistence type="predicted"/>
<dbReference type="GO" id="GO:0004540">
    <property type="term" value="F:RNA nuclease activity"/>
    <property type="evidence" value="ECO:0007669"/>
    <property type="project" value="InterPro"/>
</dbReference>
<dbReference type="SMART" id="SM00955">
    <property type="entry name" value="RNB"/>
    <property type="match status" value="1"/>
</dbReference>
<dbReference type="GO" id="GO:0005524">
    <property type="term" value="F:ATP binding"/>
    <property type="evidence" value="ECO:0007669"/>
    <property type="project" value="UniProtKB-KW"/>
</dbReference>
<dbReference type="OrthoDB" id="8920281at2759"/>
<name>A0A8S4BS36_9TELE</name>
<dbReference type="InterPro" id="IPR012340">
    <property type="entry name" value="NA-bd_OB-fold"/>
</dbReference>
<dbReference type="Pfam" id="PF25049">
    <property type="entry name" value="OB_HELZ2"/>
    <property type="match status" value="2"/>
</dbReference>
<evidence type="ECO:0000256" key="3">
    <source>
        <dbReference type="ARBA" id="ARBA00022806"/>
    </source>
</evidence>
<dbReference type="GO" id="GO:0003723">
    <property type="term" value="F:RNA binding"/>
    <property type="evidence" value="ECO:0007669"/>
    <property type="project" value="InterPro"/>
</dbReference>
<feature type="region of interest" description="Disordered" evidence="5">
    <location>
        <begin position="532"/>
        <end position="553"/>
    </location>
</feature>
<dbReference type="InterPro" id="IPR041679">
    <property type="entry name" value="DNA2/NAM7-like_C"/>
</dbReference>
<comment type="caution">
    <text evidence="7">The sequence shown here is derived from an EMBL/GenBank/DDBJ whole genome shotgun (WGS) entry which is preliminary data.</text>
</comment>
<feature type="region of interest" description="Disordered" evidence="5">
    <location>
        <begin position="390"/>
        <end position="413"/>
    </location>
</feature>
<gene>
    <name evidence="7" type="ORF">MMEN_LOCUS21179</name>
</gene>
<dbReference type="InterPro" id="IPR047187">
    <property type="entry name" value="SF1_C_Upf1"/>
</dbReference>
<dbReference type="CDD" id="cd18808">
    <property type="entry name" value="SF1_C_Upf1"/>
    <property type="match status" value="1"/>
</dbReference>
<dbReference type="Pfam" id="PF13087">
    <property type="entry name" value="AAA_12"/>
    <property type="match status" value="1"/>
</dbReference>
<keyword evidence="2" id="KW-0378">Hydrolase</keyword>
<dbReference type="GO" id="GO:0016787">
    <property type="term" value="F:hydrolase activity"/>
    <property type="evidence" value="ECO:0007669"/>
    <property type="project" value="UniProtKB-KW"/>
</dbReference>
<evidence type="ECO:0000259" key="6">
    <source>
        <dbReference type="SMART" id="SM00955"/>
    </source>
</evidence>
<dbReference type="InterPro" id="IPR027417">
    <property type="entry name" value="P-loop_NTPase"/>
</dbReference>
<dbReference type="Proteomes" id="UP000677803">
    <property type="component" value="Unassembled WGS sequence"/>
</dbReference>
<feature type="domain" description="RNB" evidence="6">
    <location>
        <begin position="551"/>
        <end position="866"/>
    </location>
</feature>
<dbReference type="GO" id="GO:0043139">
    <property type="term" value="F:5'-3' DNA helicase activity"/>
    <property type="evidence" value="ECO:0007669"/>
    <property type="project" value="TreeGrafter"/>
</dbReference>
<accession>A0A8S4BS36</accession>
<dbReference type="Gene3D" id="3.40.50.300">
    <property type="entry name" value="P-loop containing nucleotide triphosphate hydrolases"/>
    <property type="match status" value="4"/>
</dbReference>